<dbReference type="Proteomes" id="UP001304813">
    <property type="component" value="Segment"/>
</dbReference>
<proteinExistence type="predicted"/>
<name>A0AA86IYB0_9CAUD</name>
<keyword evidence="1" id="KW-1133">Transmembrane helix</keyword>
<keyword evidence="3" id="KW-1185">Reference proteome</keyword>
<keyword evidence="1" id="KW-0472">Membrane</keyword>
<dbReference type="EMBL" id="LC779065">
    <property type="protein sequence ID" value="BES79844.1"/>
    <property type="molecule type" value="Genomic_DNA"/>
</dbReference>
<reference evidence="2 3" key="1">
    <citation type="submission" date="2023-09" db="EMBL/GenBank/DDBJ databases">
        <title>Analysis of phage genome (vB_Yru_GN1) of the bacterium (Yersinia ruckeri).</title>
        <authorList>
            <person name="Ganjoor M.S."/>
            <person name="Bouzari M."/>
            <person name="Soleimani-Delfan A."/>
        </authorList>
    </citation>
    <scope>NUCLEOTIDE SEQUENCE [LARGE SCALE GENOMIC DNA]</scope>
    <source>
        <strain evidence="3">vB_Yru_GN1</strain>
    </source>
</reference>
<evidence type="ECO:0000256" key="1">
    <source>
        <dbReference type="SAM" id="Phobius"/>
    </source>
</evidence>
<protein>
    <submittedName>
        <fullName evidence="2">Uncharacterized protein</fullName>
    </submittedName>
</protein>
<accession>A0AA86IYB0</accession>
<feature type="transmembrane region" description="Helical" evidence="1">
    <location>
        <begin position="9"/>
        <end position="31"/>
    </location>
</feature>
<sequence length="40" mass="4531">MNKSKPLKVVFYSSVLLVIALSLVIILEVMYESGVLDWTM</sequence>
<evidence type="ECO:0000313" key="2">
    <source>
        <dbReference type="EMBL" id="BES79844.1"/>
    </source>
</evidence>
<evidence type="ECO:0000313" key="3">
    <source>
        <dbReference type="Proteomes" id="UP001304813"/>
    </source>
</evidence>
<keyword evidence="1" id="KW-0812">Transmembrane</keyword>
<organism evidence="2 3">
    <name type="scientific">Yersinia phage vB_Yru_GN1</name>
    <dbReference type="NCBI Taxonomy" id="3074381"/>
    <lineage>
        <taxon>Viruses</taxon>
        <taxon>Duplodnaviria</taxon>
        <taxon>Heunggongvirae</taxon>
        <taxon>Uroviricota</taxon>
        <taxon>Caudoviricetes</taxon>
        <taxon>Caudoviricetes incertae sedis</taxon>
        <taxon>Sepahanvirus</taxon>
        <taxon>Sepahanvirus vB-Yru-GN1</taxon>
    </lineage>
</organism>